<evidence type="ECO:0000256" key="14">
    <source>
        <dbReference type="ARBA" id="ARBA00023136"/>
    </source>
</evidence>
<dbReference type="InterPro" id="IPR038578">
    <property type="entry name" value="GT29-like_sf"/>
</dbReference>
<gene>
    <name evidence="41" type="primary">ST3GAL1</name>
    <name evidence="41" type="ORF">AMEX_G4132</name>
</gene>
<keyword evidence="9 40" id="KW-0812">Transmembrane</keyword>
<comment type="subcellular location">
    <subcellularLocation>
        <location evidence="1">Golgi apparatus</location>
        <location evidence="1">Golgi stack membrane</location>
        <topology evidence="1">Single-pass type II membrane protein</topology>
    </subcellularLocation>
    <subcellularLocation>
        <location evidence="2">Secreted</location>
    </subcellularLocation>
</comment>
<keyword evidence="11 40" id="KW-1133">Transmembrane helix</keyword>
<dbReference type="EMBL" id="JAICCE010000002">
    <property type="protein sequence ID" value="KAG9281334.1"/>
    <property type="molecule type" value="Genomic_DNA"/>
</dbReference>
<evidence type="ECO:0000256" key="12">
    <source>
        <dbReference type="ARBA" id="ARBA00023034"/>
    </source>
</evidence>
<evidence type="ECO:0000256" key="18">
    <source>
        <dbReference type="ARBA" id="ARBA00039106"/>
    </source>
</evidence>
<dbReference type="EC" id="2.4.3.2" evidence="18"/>
<keyword evidence="8" id="KW-0808">Transferase</keyword>
<evidence type="ECO:0000256" key="29">
    <source>
        <dbReference type="ARBA" id="ARBA00043773"/>
    </source>
</evidence>
<feature type="binding site" evidence="38">
    <location>
        <position position="259"/>
    </location>
    <ligand>
        <name>substrate</name>
    </ligand>
</feature>
<evidence type="ECO:0000256" key="39">
    <source>
        <dbReference type="PIRSR" id="PIRSR005557-2"/>
    </source>
</evidence>
<feature type="binding site" evidence="38">
    <location>
        <position position="255"/>
    </location>
    <ligand>
        <name>substrate</name>
    </ligand>
</feature>
<comment type="pathway">
    <text evidence="3">Protein modification; protein glycosylation.</text>
</comment>
<evidence type="ECO:0000256" key="17">
    <source>
        <dbReference type="ARBA" id="ARBA00036292"/>
    </source>
</evidence>
<dbReference type="GO" id="GO:0005576">
    <property type="term" value="C:extracellular region"/>
    <property type="evidence" value="ECO:0007669"/>
    <property type="project" value="UniProtKB-SubCell"/>
</dbReference>
<evidence type="ECO:0000256" key="35">
    <source>
        <dbReference type="ARBA" id="ARBA00081228"/>
    </source>
</evidence>
<evidence type="ECO:0000256" key="23">
    <source>
        <dbReference type="ARBA" id="ARBA00042022"/>
    </source>
</evidence>
<evidence type="ECO:0000256" key="25">
    <source>
        <dbReference type="ARBA" id="ARBA00042682"/>
    </source>
</evidence>
<dbReference type="GO" id="GO:0006629">
    <property type="term" value="P:lipid metabolic process"/>
    <property type="evidence" value="ECO:0007669"/>
    <property type="project" value="UniProtKB-KW"/>
</dbReference>
<dbReference type="PROSITE" id="PS51257">
    <property type="entry name" value="PROKAR_LIPOPROTEIN"/>
    <property type="match status" value="1"/>
</dbReference>
<dbReference type="Pfam" id="PF00777">
    <property type="entry name" value="Glyco_transf_29"/>
    <property type="match status" value="1"/>
</dbReference>
<dbReference type="FunFam" id="3.90.1480.20:FF:000002">
    <property type="entry name" value="CMP-N-acetylneuraminate-beta-galactosamide- alpha-2,3-sialyltransferase 2"/>
    <property type="match status" value="1"/>
</dbReference>
<evidence type="ECO:0000256" key="3">
    <source>
        <dbReference type="ARBA" id="ARBA00004922"/>
    </source>
</evidence>
<feature type="binding site" evidence="38">
    <location>
        <position position="279"/>
    </location>
    <ligand>
        <name>substrate</name>
    </ligand>
</feature>
<dbReference type="PANTHER" id="PTHR46032">
    <property type="entry name" value="ALPHA-2,3-SIALYLTRANSFERASE ST3GAL I ISOFORM X1"/>
    <property type="match status" value="1"/>
</dbReference>
<evidence type="ECO:0000256" key="20">
    <source>
        <dbReference type="ARBA" id="ARBA00040101"/>
    </source>
</evidence>
<evidence type="ECO:0000256" key="31">
    <source>
        <dbReference type="ARBA" id="ARBA00047509"/>
    </source>
</evidence>
<sequence length="339" mass="38674">MLCQKRKKLHTLGVMLFIVSFSMFLFSCTLHNPSLLFNRSLRIAAGRCACQRCIMAPEDDSWFSDKLNHSVHLLLTRTNSELSNETYRWWQWLQSERNPANLSVVVDKLFQVIPGEDDLMDSSPSRCRTCSVVGNSGNLRSSGYGPQIDAAEIVIRINQALTEGFEEDVGRKTTHHVMYPESALDLKSNSTALVLAPFKILDLEWIISALTNGNITYTYMPVMPRIQANKNKVLVYNPAFLKYVHEVWLDGHGRYPSTGFISLIFALHICDEVNVFGFGADQFGNWHHYWEENLLGQAFRQTGVHDGDYEYNITQVLSNKGKIRLFKGVNRPLTMEWAD</sequence>
<reference evidence="41 42" key="1">
    <citation type="submission" date="2021-07" db="EMBL/GenBank/DDBJ databases">
        <authorList>
            <person name="Imarazene B."/>
            <person name="Zahm M."/>
            <person name="Klopp C."/>
            <person name="Cabau C."/>
            <person name="Beille S."/>
            <person name="Jouanno E."/>
            <person name="Castinel A."/>
            <person name="Lluch J."/>
            <person name="Gil L."/>
            <person name="Kuchtly C."/>
            <person name="Lopez Roques C."/>
            <person name="Donnadieu C."/>
            <person name="Parrinello H."/>
            <person name="Journot L."/>
            <person name="Du K."/>
            <person name="Schartl M."/>
            <person name="Retaux S."/>
            <person name="Guiguen Y."/>
        </authorList>
    </citation>
    <scope>NUCLEOTIDE SEQUENCE [LARGE SCALE GENOMIC DNA]</scope>
    <source>
        <strain evidence="41">Pach_M1</strain>
        <tissue evidence="41">Testis</tissue>
    </source>
</reference>
<keyword evidence="14 40" id="KW-0472">Membrane</keyword>
<proteinExistence type="inferred from homology"/>
<comment type="catalytic activity">
    <reaction evidence="31">
        <text>ganglioside GM1 (d18:1(4E)/18:0) + CMP-N-acetyl-beta-neuraminate = ganglioside GD1a (18:1(4E)/18:0) + CMP + H(+)</text>
        <dbReference type="Rhea" id="RHEA:48248"/>
        <dbReference type="ChEBI" id="CHEBI:15378"/>
        <dbReference type="ChEBI" id="CHEBI:57812"/>
        <dbReference type="ChEBI" id="CHEBI:60377"/>
        <dbReference type="ChEBI" id="CHEBI:73110"/>
        <dbReference type="ChEBI" id="CHEBI:90153"/>
    </reaction>
    <physiologicalReaction direction="left-to-right" evidence="31">
        <dbReference type="Rhea" id="RHEA:48249"/>
    </physiologicalReaction>
</comment>
<evidence type="ECO:0000256" key="27">
    <source>
        <dbReference type="ARBA" id="ARBA00042991"/>
    </source>
</evidence>
<keyword evidence="15" id="KW-1015">Disulfide bond</keyword>
<evidence type="ECO:0000256" key="10">
    <source>
        <dbReference type="ARBA" id="ARBA00022968"/>
    </source>
</evidence>
<keyword evidence="12" id="KW-0333">Golgi apparatus</keyword>
<evidence type="ECO:0000256" key="40">
    <source>
        <dbReference type="SAM" id="Phobius"/>
    </source>
</evidence>
<evidence type="ECO:0000256" key="19">
    <source>
        <dbReference type="ARBA" id="ARBA00039107"/>
    </source>
</evidence>
<dbReference type="InterPro" id="IPR051757">
    <property type="entry name" value="Beta-gal_alpha2-3_sialyltrans"/>
</dbReference>
<feature type="disulfide bond" evidence="39">
    <location>
        <begin position="130"/>
        <end position="270"/>
    </location>
</feature>
<evidence type="ECO:0000256" key="28">
    <source>
        <dbReference type="ARBA" id="ARBA00043673"/>
    </source>
</evidence>
<comment type="pathway">
    <text evidence="4">Glycolipid biosynthesis.</text>
</comment>
<comment type="catalytic activity">
    <reaction evidence="17">
        <text>a beta-D-galactosyl-(1-&gt;3)-N-acetyl-alpha-D-galactosaminyl derivative + CMP-N-acetyl-beta-neuraminate = an N-acetyl-alpha-neuraminyl-(2-&gt;3)-beta-D-galactosyl-(1-&gt;3)-N-acetyl-alpha-D-galactosaminyl derivative + CMP + H(+)</text>
        <dbReference type="Rhea" id="RHEA:21616"/>
        <dbReference type="ChEBI" id="CHEBI:15378"/>
        <dbReference type="ChEBI" id="CHEBI:57812"/>
        <dbReference type="ChEBI" id="CHEBI:60377"/>
        <dbReference type="ChEBI" id="CHEBI:133470"/>
        <dbReference type="ChEBI" id="CHEBI:139596"/>
        <dbReference type="EC" id="2.4.3.4"/>
    </reaction>
    <physiologicalReaction direction="left-to-right" evidence="17">
        <dbReference type="Rhea" id="RHEA:21617"/>
    </physiologicalReaction>
</comment>
<evidence type="ECO:0000313" key="41">
    <source>
        <dbReference type="EMBL" id="KAG9281334.1"/>
    </source>
</evidence>
<dbReference type="PIRSF" id="PIRSF005557">
    <property type="entry name" value="Sialyl_trans"/>
    <property type="match status" value="1"/>
</dbReference>
<dbReference type="Gene3D" id="3.90.1480.20">
    <property type="entry name" value="Glycosyl transferase family 29"/>
    <property type="match status" value="1"/>
</dbReference>
<comment type="catalytic activity">
    <reaction evidence="29">
        <text>a ganglioside GM1 (d18:1(4E)) + CMP-N-acetyl-beta-neuraminate = a ganglioside GD1a (d18:1(4E)) + CMP + H(+)</text>
        <dbReference type="Rhea" id="RHEA:18021"/>
        <dbReference type="ChEBI" id="CHEBI:15378"/>
        <dbReference type="ChEBI" id="CHEBI:57812"/>
        <dbReference type="ChEBI" id="CHEBI:60377"/>
        <dbReference type="ChEBI" id="CHEBI:77709"/>
        <dbReference type="ChEBI" id="CHEBI:78445"/>
        <dbReference type="EC" id="2.4.3.2"/>
    </reaction>
    <physiologicalReaction direction="left-to-right" evidence="29">
        <dbReference type="Rhea" id="RHEA:18022"/>
    </physiologicalReaction>
</comment>
<evidence type="ECO:0000256" key="36">
    <source>
        <dbReference type="ARBA" id="ARBA00081332"/>
    </source>
</evidence>
<organism evidence="41 42">
    <name type="scientific">Astyanax mexicanus</name>
    <name type="common">Blind cave fish</name>
    <name type="synonym">Astyanax fasciatus mexicanus</name>
    <dbReference type="NCBI Taxonomy" id="7994"/>
    <lineage>
        <taxon>Eukaryota</taxon>
        <taxon>Metazoa</taxon>
        <taxon>Chordata</taxon>
        <taxon>Craniata</taxon>
        <taxon>Vertebrata</taxon>
        <taxon>Euteleostomi</taxon>
        <taxon>Actinopterygii</taxon>
        <taxon>Neopterygii</taxon>
        <taxon>Teleostei</taxon>
        <taxon>Ostariophysi</taxon>
        <taxon>Characiformes</taxon>
        <taxon>Characoidei</taxon>
        <taxon>Acestrorhamphidae</taxon>
        <taxon>Acestrorhamphinae</taxon>
        <taxon>Astyanax</taxon>
    </lineage>
</organism>
<keyword evidence="7" id="KW-0328">Glycosyltransferase</keyword>
<dbReference type="GO" id="GO:0097503">
    <property type="term" value="P:sialylation"/>
    <property type="evidence" value="ECO:0007669"/>
    <property type="project" value="TreeGrafter"/>
</dbReference>
<keyword evidence="13" id="KW-0443">Lipid metabolism</keyword>
<feature type="binding site" evidence="38">
    <location>
        <position position="219"/>
    </location>
    <ligand>
        <name>substrate</name>
    </ligand>
</feature>
<evidence type="ECO:0000256" key="7">
    <source>
        <dbReference type="ARBA" id="ARBA00022676"/>
    </source>
</evidence>
<evidence type="ECO:0000256" key="11">
    <source>
        <dbReference type="ARBA" id="ARBA00022989"/>
    </source>
</evidence>
<comment type="similarity">
    <text evidence="5">Belongs to the glycosyltransferase 29 family.</text>
</comment>
<evidence type="ECO:0000256" key="2">
    <source>
        <dbReference type="ARBA" id="ARBA00004613"/>
    </source>
</evidence>
<evidence type="ECO:0000256" key="4">
    <source>
        <dbReference type="ARBA" id="ARBA00004934"/>
    </source>
</evidence>
<keyword evidence="16" id="KW-0325">Glycoprotein</keyword>
<evidence type="ECO:0000313" key="42">
    <source>
        <dbReference type="Proteomes" id="UP000752171"/>
    </source>
</evidence>
<evidence type="ECO:0000256" key="8">
    <source>
        <dbReference type="ARBA" id="ARBA00022679"/>
    </source>
</evidence>
<dbReference type="InterPro" id="IPR001675">
    <property type="entry name" value="Glyco_trans_29"/>
</dbReference>
<comment type="subunit">
    <text evidence="33">Homodimer; disulfide-linked. Homodimer formation occurs in the endoplasmic reticulum.</text>
</comment>
<comment type="catalytic activity">
    <reaction evidence="28">
        <text>a ganglioside GA1 (d18:1(4E)) + CMP-N-acetyl-beta-neuraminate = a ganglioside GM1b (d18:1(4E)) + CMP + H(+)</text>
        <dbReference type="Rhea" id="RHEA:47560"/>
        <dbReference type="ChEBI" id="CHEBI:15378"/>
        <dbReference type="ChEBI" id="CHEBI:27938"/>
        <dbReference type="ChEBI" id="CHEBI:57812"/>
        <dbReference type="ChEBI" id="CHEBI:60377"/>
        <dbReference type="ChEBI" id="CHEBI:78568"/>
    </reaction>
    <physiologicalReaction direction="left-to-right" evidence="28">
        <dbReference type="Rhea" id="RHEA:47561"/>
    </physiologicalReaction>
</comment>
<evidence type="ECO:0000256" key="34">
    <source>
        <dbReference type="ARBA" id="ARBA00072809"/>
    </source>
</evidence>
<feature type="binding site" evidence="38">
    <location>
        <position position="94"/>
    </location>
    <ligand>
        <name>substrate</name>
    </ligand>
</feature>
<dbReference type="AlphaFoldDB" id="A0A8T2MDT9"/>
<evidence type="ECO:0000256" key="24">
    <source>
        <dbReference type="ARBA" id="ARBA00042448"/>
    </source>
</evidence>
<dbReference type="PANTHER" id="PTHR46032:SF6">
    <property type="entry name" value="CMP-N-ACETYLNEURAMINATE-BETA-GALACTOSAMIDE-ALPHA-2,3-SIALYLTRANSFERASE 1"/>
    <property type="match status" value="1"/>
</dbReference>
<feature type="binding site" evidence="38">
    <location>
        <position position="135"/>
    </location>
    <ligand>
        <name>substrate</name>
    </ligand>
</feature>
<protein>
    <recommendedName>
        <fullName evidence="20">CMP-N-acetylneuraminate-beta-galactosamide-alpha-2,3-sialyltransferase 1</fullName>
        <ecNumber evidence="18">2.4.3.2</ecNumber>
        <ecNumber evidence="19">2.4.3.4</ecNumber>
    </recommendedName>
    <alternativeName>
        <fullName evidence="34">CMP-N-acetylneuraminate-beta-galactosamide-alpha-2,3-sialyltransferase 2</fullName>
    </alternativeName>
    <alternativeName>
        <fullName evidence="27">Gal-NAc6S</fullName>
    </alternativeName>
    <alternativeName>
        <fullName evidence="24">Gal-beta-1,3-GalNAc-alpha-2,3-sialyltransferase</fullName>
    </alternativeName>
    <alternativeName>
        <fullName evidence="26">Monosialoganglioside sialyltransferase</fullName>
    </alternativeName>
    <alternativeName>
        <fullName evidence="22">ST3Gal I</fullName>
    </alternativeName>
    <alternativeName>
        <fullName evidence="35">ST3Gal II</fullName>
    </alternativeName>
    <alternativeName>
        <fullName evidence="23">ST3GalA.1</fullName>
    </alternativeName>
    <alternativeName>
        <fullName evidence="36">ST3GalA.2</fullName>
    </alternativeName>
    <alternativeName>
        <fullName evidence="21">ST3O</fullName>
    </alternativeName>
    <alternativeName>
        <fullName evidence="25">Sialyltransferase 4A</fullName>
    </alternativeName>
    <alternativeName>
        <fullName evidence="37">Sialyltransferase 4B</fullName>
    </alternativeName>
</protein>
<name>A0A8T2MDT9_ASTMX</name>
<evidence type="ECO:0000256" key="15">
    <source>
        <dbReference type="ARBA" id="ARBA00023157"/>
    </source>
</evidence>
<dbReference type="GO" id="GO:0047288">
    <property type="term" value="F:beta-D-galactosyl-(1-&gt;3)-N-acetyl-beta-D-galactosaminide alpha-2,3- sialyltransferase"/>
    <property type="evidence" value="ECO:0007669"/>
    <property type="project" value="UniProtKB-EC"/>
</dbReference>
<dbReference type="InterPro" id="IPR012163">
    <property type="entry name" value="Sialyl_trans"/>
</dbReference>
<evidence type="ECO:0000256" key="37">
    <source>
        <dbReference type="ARBA" id="ARBA00082805"/>
    </source>
</evidence>
<evidence type="ECO:0000256" key="6">
    <source>
        <dbReference type="ARBA" id="ARBA00022525"/>
    </source>
</evidence>
<dbReference type="OrthoDB" id="10264956at2759"/>
<dbReference type="Proteomes" id="UP000752171">
    <property type="component" value="Unassembled WGS sequence"/>
</dbReference>
<dbReference type="CDD" id="cd23966">
    <property type="entry name" value="GT29_ST3GAL1_2"/>
    <property type="match status" value="1"/>
</dbReference>
<feature type="binding site" evidence="38">
    <location>
        <position position="288"/>
    </location>
    <ligand>
        <name>substrate</name>
    </ligand>
</feature>
<evidence type="ECO:0000256" key="33">
    <source>
        <dbReference type="ARBA" id="ARBA00062545"/>
    </source>
</evidence>
<evidence type="ECO:0000256" key="22">
    <source>
        <dbReference type="ARBA" id="ARBA00041997"/>
    </source>
</evidence>
<evidence type="ECO:0000256" key="32">
    <source>
        <dbReference type="ARBA" id="ARBA00052027"/>
    </source>
</evidence>
<evidence type="ECO:0000256" key="30">
    <source>
        <dbReference type="ARBA" id="ARBA00043816"/>
    </source>
</evidence>
<evidence type="ECO:0000256" key="21">
    <source>
        <dbReference type="ARBA" id="ARBA00041507"/>
    </source>
</evidence>
<evidence type="ECO:0000256" key="9">
    <source>
        <dbReference type="ARBA" id="ARBA00022692"/>
    </source>
</evidence>
<dbReference type="GO" id="GO:0003836">
    <property type="term" value="F:beta-galactoside (CMP) alpha-2,3-sialyltransferase activity"/>
    <property type="evidence" value="ECO:0007669"/>
    <property type="project" value="UniProtKB-EC"/>
</dbReference>
<evidence type="ECO:0000256" key="16">
    <source>
        <dbReference type="ARBA" id="ARBA00023180"/>
    </source>
</evidence>
<evidence type="ECO:0000256" key="38">
    <source>
        <dbReference type="PIRSR" id="PIRSR005557-1"/>
    </source>
</evidence>
<feature type="transmembrane region" description="Helical" evidence="40">
    <location>
        <begin position="12"/>
        <end position="32"/>
    </location>
</feature>
<keyword evidence="10" id="KW-0735">Signal-anchor</keyword>
<dbReference type="EC" id="2.4.3.4" evidence="19"/>
<feature type="binding site" evidence="38">
    <location>
        <position position="158"/>
    </location>
    <ligand>
        <name>substrate</name>
    </ligand>
</feature>
<evidence type="ECO:0000256" key="13">
    <source>
        <dbReference type="ARBA" id="ARBA00023098"/>
    </source>
</evidence>
<evidence type="ECO:0000256" key="5">
    <source>
        <dbReference type="ARBA" id="ARBA00006003"/>
    </source>
</evidence>
<comment type="catalytic activity">
    <reaction evidence="30">
        <text>a ganglioside GA1 + CMP-N-acetyl-beta-neuraminate = a ganglioside GM1b + CMP + H(+)</text>
        <dbReference type="Rhea" id="RHEA:48244"/>
        <dbReference type="ChEBI" id="CHEBI:15378"/>
        <dbReference type="ChEBI" id="CHEBI:57812"/>
        <dbReference type="ChEBI" id="CHEBI:60377"/>
        <dbReference type="ChEBI" id="CHEBI:88069"/>
        <dbReference type="ChEBI" id="CHEBI:90151"/>
    </reaction>
    <physiologicalReaction direction="left-to-right" evidence="30">
        <dbReference type="Rhea" id="RHEA:48245"/>
    </physiologicalReaction>
</comment>
<comment type="caution">
    <text evidence="41">The sequence shown here is derived from an EMBL/GenBank/DDBJ whole genome shotgun (WGS) entry which is preliminary data.</text>
</comment>
<dbReference type="GO" id="GO:0032580">
    <property type="term" value="C:Golgi cisterna membrane"/>
    <property type="evidence" value="ECO:0007669"/>
    <property type="project" value="UniProtKB-SubCell"/>
</dbReference>
<feature type="binding site" evidence="38">
    <location>
        <position position="305"/>
    </location>
    <ligand>
        <name>substrate</name>
    </ligand>
</feature>
<keyword evidence="6" id="KW-0964">Secreted</keyword>
<accession>A0A8T2MDT9</accession>
<comment type="catalytic activity">
    <reaction evidence="32">
        <text>a globoside GalGb4Cer + CMP-N-acetyl-beta-neuraminate = a globoside MSGG + CMP + H(+)</text>
        <dbReference type="Rhea" id="RHEA:65372"/>
        <dbReference type="ChEBI" id="CHEBI:15378"/>
        <dbReference type="ChEBI" id="CHEBI:57812"/>
        <dbReference type="ChEBI" id="CHEBI:60377"/>
        <dbReference type="ChEBI" id="CHEBI:140623"/>
        <dbReference type="ChEBI" id="CHEBI:140691"/>
    </reaction>
    <physiologicalReaction direction="left-to-right" evidence="32">
        <dbReference type="Rhea" id="RHEA:65373"/>
    </physiologicalReaction>
</comment>
<evidence type="ECO:0000256" key="26">
    <source>
        <dbReference type="ARBA" id="ARBA00042990"/>
    </source>
</evidence>
<evidence type="ECO:0000256" key="1">
    <source>
        <dbReference type="ARBA" id="ARBA00004447"/>
    </source>
</evidence>